<dbReference type="EMBL" id="JABSTQ010009400">
    <property type="protein sequence ID" value="KAG0429583.1"/>
    <property type="molecule type" value="Genomic_DNA"/>
</dbReference>
<reference evidence="1 2" key="1">
    <citation type="journal article" date="2020" name="Cell">
        <title>Large-Scale Comparative Analyses of Tick Genomes Elucidate Their Genetic Diversity and Vector Capacities.</title>
        <authorList>
            <consortium name="Tick Genome and Microbiome Consortium (TIGMIC)"/>
            <person name="Jia N."/>
            <person name="Wang J."/>
            <person name="Shi W."/>
            <person name="Du L."/>
            <person name="Sun Y."/>
            <person name="Zhan W."/>
            <person name="Jiang J.F."/>
            <person name="Wang Q."/>
            <person name="Zhang B."/>
            <person name="Ji P."/>
            <person name="Bell-Sakyi L."/>
            <person name="Cui X.M."/>
            <person name="Yuan T.T."/>
            <person name="Jiang B.G."/>
            <person name="Yang W.F."/>
            <person name="Lam T.T."/>
            <person name="Chang Q.C."/>
            <person name="Ding S.J."/>
            <person name="Wang X.J."/>
            <person name="Zhu J.G."/>
            <person name="Ruan X.D."/>
            <person name="Zhao L."/>
            <person name="Wei J.T."/>
            <person name="Ye R.Z."/>
            <person name="Que T.C."/>
            <person name="Du C.H."/>
            <person name="Zhou Y.H."/>
            <person name="Cheng J.X."/>
            <person name="Dai P.F."/>
            <person name="Guo W.B."/>
            <person name="Han X.H."/>
            <person name="Huang E.J."/>
            <person name="Li L.F."/>
            <person name="Wei W."/>
            <person name="Gao Y.C."/>
            <person name="Liu J.Z."/>
            <person name="Shao H.Z."/>
            <person name="Wang X."/>
            <person name="Wang C.C."/>
            <person name="Yang T.C."/>
            <person name="Huo Q.B."/>
            <person name="Li W."/>
            <person name="Chen H.Y."/>
            <person name="Chen S.E."/>
            <person name="Zhou L.G."/>
            <person name="Ni X.B."/>
            <person name="Tian J.H."/>
            <person name="Sheng Y."/>
            <person name="Liu T."/>
            <person name="Pan Y.S."/>
            <person name="Xia L.Y."/>
            <person name="Li J."/>
            <person name="Zhao F."/>
            <person name="Cao W.C."/>
        </authorList>
    </citation>
    <scope>NUCLEOTIDE SEQUENCE [LARGE SCALE GENOMIC DNA]</scope>
    <source>
        <strain evidence="1">Iper-2018</strain>
    </source>
</reference>
<protein>
    <submittedName>
        <fullName evidence="1">Uncharacterized protein</fullName>
    </submittedName>
</protein>
<sequence length="169" mass="18103">MLVVMKPSSRRTICNWLVGSELRSAASHRFSAGKGEGRKEGQAQNIREWVALELQQMQDGGFESDTLGHGVAVRASAVAPSSTHRFDVLDVDAAEYGHRPAFAAIAVISTGQTSRSTADDVDAGGGAMFVGDETSRSSRARANVSAVGETEEQRQFQRPATPWRCVSGH</sequence>
<comment type="caution">
    <text evidence="1">The sequence shown here is derived from an EMBL/GenBank/DDBJ whole genome shotgun (WGS) entry which is preliminary data.</text>
</comment>
<evidence type="ECO:0000313" key="2">
    <source>
        <dbReference type="Proteomes" id="UP000805193"/>
    </source>
</evidence>
<name>A0AC60Q6U4_IXOPE</name>
<organism evidence="1 2">
    <name type="scientific">Ixodes persulcatus</name>
    <name type="common">Taiga tick</name>
    <dbReference type="NCBI Taxonomy" id="34615"/>
    <lineage>
        <taxon>Eukaryota</taxon>
        <taxon>Metazoa</taxon>
        <taxon>Ecdysozoa</taxon>
        <taxon>Arthropoda</taxon>
        <taxon>Chelicerata</taxon>
        <taxon>Arachnida</taxon>
        <taxon>Acari</taxon>
        <taxon>Parasitiformes</taxon>
        <taxon>Ixodida</taxon>
        <taxon>Ixodoidea</taxon>
        <taxon>Ixodidae</taxon>
        <taxon>Ixodinae</taxon>
        <taxon>Ixodes</taxon>
    </lineage>
</organism>
<proteinExistence type="predicted"/>
<accession>A0AC60Q6U4</accession>
<keyword evidence="2" id="KW-1185">Reference proteome</keyword>
<evidence type="ECO:0000313" key="1">
    <source>
        <dbReference type="EMBL" id="KAG0429583.1"/>
    </source>
</evidence>
<gene>
    <name evidence="1" type="ORF">HPB47_023513</name>
</gene>
<dbReference type="Proteomes" id="UP000805193">
    <property type="component" value="Unassembled WGS sequence"/>
</dbReference>